<organism evidence="1 2">
    <name type="scientific">Polyplax serrata</name>
    <name type="common">Common mouse louse</name>
    <dbReference type="NCBI Taxonomy" id="468196"/>
    <lineage>
        <taxon>Eukaryota</taxon>
        <taxon>Metazoa</taxon>
        <taxon>Ecdysozoa</taxon>
        <taxon>Arthropoda</taxon>
        <taxon>Hexapoda</taxon>
        <taxon>Insecta</taxon>
        <taxon>Pterygota</taxon>
        <taxon>Neoptera</taxon>
        <taxon>Paraneoptera</taxon>
        <taxon>Psocodea</taxon>
        <taxon>Troctomorpha</taxon>
        <taxon>Phthiraptera</taxon>
        <taxon>Anoplura</taxon>
        <taxon>Polyplacidae</taxon>
        <taxon>Polyplax</taxon>
    </lineage>
</organism>
<dbReference type="Proteomes" id="UP001359485">
    <property type="component" value="Unassembled WGS sequence"/>
</dbReference>
<dbReference type="EMBL" id="JAWJWF010000009">
    <property type="protein sequence ID" value="KAK6630159.1"/>
    <property type="molecule type" value="Genomic_DNA"/>
</dbReference>
<keyword evidence="2" id="KW-1185">Reference proteome</keyword>
<accession>A0ABR1AWE9</accession>
<proteinExistence type="predicted"/>
<protein>
    <submittedName>
        <fullName evidence="1">Uncharacterized protein</fullName>
    </submittedName>
</protein>
<gene>
    <name evidence="1" type="ORF">RUM44_005715</name>
</gene>
<evidence type="ECO:0000313" key="2">
    <source>
        <dbReference type="Proteomes" id="UP001359485"/>
    </source>
</evidence>
<evidence type="ECO:0000313" key="1">
    <source>
        <dbReference type="EMBL" id="KAK6630159.1"/>
    </source>
</evidence>
<comment type="caution">
    <text evidence="1">The sequence shown here is derived from an EMBL/GenBank/DDBJ whole genome shotgun (WGS) entry which is preliminary data.</text>
</comment>
<name>A0ABR1AWE9_POLSC</name>
<sequence>MNNPSQYQIKVVKGAIPTKEDLEGFVSFLVILKNYYRDNLEIPRTVIQLLHIYQPDQGLDEYLRLTRLICFLLIDFPEEFVTYLISIIPPPEHIPREIVKREVYKTTGKRLLFTPAFHSRNYWKSCEYSS</sequence>
<reference evidence="1 2" key="1">
    <citation type="submission" date="2023-09" db="EMBL/GenBank/DDBJ databases">
        <title>Genomes of two closely related lineages of the louse Polyplax serrata with different host specificities.</title>
        <authorList>
            <person name="Martinu J."/>
            <person name="Tarabai H."/>
            <person name="Stefka J."/>
            <person name="Hypsa V."/>
        </authorList>
    </citation>
    <scope>NUCLEOTIDE SEQUENCE [LARGE SCALE GENOMIC DNA]</scope>
    <source>
        <strain evidence="1">98ZLc_SE</strain>
    </source>
</reference>